<accession>A0ABQ1J5M6</accession>
<comment type="caution">
    <text evidence="2">The sequence shown here is derived from an EMBL/GenBank/DDBJ whole genome shotgun (WGS) entry which is preliminary data.</text>
</comment>
<dbReference type="RefSeq" id="WP_188513550.1">
    <property type="nucleotide sequence ID" value="NZ_BMGD01000002.1"/>
</dbReference>
<name>A0ABQ1J5M6_9SPHN</name>
<dbReference type="Proteomes" id="UP000614261">
    <property type="component" value="Unassembled WGS sequence"/>
</dbReference>
<evidence type="ECO:0000313" key="3">
    <source>
        <dbReference type="Proteomes" id="UP000614261"/>
    </source>
</evidence>
<keyword evidence="1" id="KW-0472">Membrane</keyword>
<protein>
    <recommendedName>
        <fullName evidence="4">Phage shock protein B</fullName>
    </recommendedName>
</protein>
<evidence type="ECO:0000313" key="2">
    <source>
        <dbReference type="EMBL" id="GGB59419.1"/>
    </source>
</evidence>
<evidence type="ECO:0008006" key="4">
    <source>
        <dbReference type="Google" id="ProtNLM"/>
    </source>
</evidence>
<keyword evidence="3" id="KW-1185">Reference proteome</keyword>
<feature type="transmembrane region" description="Helical" evidence="1">
    <location>
        <begin position="6"/>
        <end position="24"/>
    </location>
</feature>
<proteinExistence type="predicted"/>
<gene>
    <name evidence="2" type="ORF">GCM10010833_12800</name>
</gene>
<dbReference type="EMBL" id="BMGD01000002">
    <property type="protein sequence ID" value="GGB59419.1"/>
    <property type="molecule type" value="Genomic_DNA"/>
</dbReference>
<evidence type="ECO:0000256" key="1">
    <source>
        <dbReference type="SAM" id="Phobius"/>
    </source>
</evidence>
<keyword evidence="1" id="KW-1133">Transmembrane helix</keyword>
<sequence>MFDFGFIYALIPIAPFAVGGLAIWTTHKRKTLQLELDIAKARAMERPPVNDRLEERVRTLERIITDGRSRDDLSQQIEDLRTKQLS</sequence>
<organism evidence="2 3">
    <name type="scientific">Blastomonas aquatica</name>
    <dbReference type="NCBI Taxonomy" id="1510276"/>
    <lineage>
        <taxon>Bacteria</taxon>
        <taxon>Pseudomonadati</taxon>
        <taxon>Pseudomonadota</taxon>
        <taxon>Alphaproteobacteria</taxon>
        <taxon>Sphingomonadales</taxon>
        <taxon>Sphingomonadaceae</taxon>
        <taxon>Blastomonas</taxon>
    </lineage>
</organism>
<reference evidence="3" key="1">
    <citation type="journal article" date="2019" name="Int. J. Syst. Evol. Microbiol.">
        <title>The Global Catalogue of Microorganisms (GCM) 10K type strain sequencing project: providing services to taxonomists for standard genome sequencing and annotation.</title>
        <authorList>
            <consortium name="The Broad Institute Genomics Platform"/>
            <consortium name="The Broad Institute Genome Sequencing Center for Infectious Disease"/>
            <person name="Wu L."/>
            <person name="Ma J."/>
        </authorList>
    </citation>
    <scope>NUCLEOTIDE SEQUENCE [LARGE SCALE GENOMIC DNA]</scope>
    <source>
        <strain evidence="3">CGMCC 1.12851</strain>
    </source>
</reference>
<keyword evidence="1" id="KW-0812">Transmembrane</keyword>